<dbReference type="EMBL" id="BMMW01000002">
    <property type="protein sequence ID" value="GGK54837.1"/>
    <property type="molecule type" value="Genomic_DNA"/>
</dbReference>
<evidence type="ECO:0000313" key="2">
    <source>
        <dbReference type="Proteomes" id="UP000612956"/>
    </source>
</evidence>
<sequence>MPRPRRVDPRELTDSWPTVPASTAVGEAARLLALNLRTALGPGTSVRGASARTGVNHAVIACILAGTTWPDTETVARLETGLGVALWPVLGSDGIYRATAIRNPRNRRKLD</sequence>
<dbReference type="Proteomes" id="UP000612956">
    <property type="component" value="Unassembled WGS sequence"/>
</dbReference>
<keyword evidence="2" id="KW-1185">Reference proteome</keyword>
<dbReference type="RefSeq" id="WP_188829339.1">
    <property type="nucleotide sequence ID" value="NZ_BMMW01000002.1"/>
</dbReference>
<gene>
    <name evidence="1" type="ORF">GCM10011591_28370</name>
</gene>
<organism evidence="1 2">
    <name type="scientific">Nocardia camponoti</name>
    <dbReference type="NCBI Taxonomy" id="1616106"/>
    <lineage>
        <taxon>Bacteria</taxon>
        <taxon>Bacillati</taxon>
        <taxon>Actinomycetota</taxon>
        <taxon>Actinomycetes</taxon>
        <taxon>Mycobacteriales</taxon>
        <taxon>Nocardiaceae</taxon>
        <taxon>Nocardia</taxon>
    </lineage>
</organism>
<comment type="caution">
    <text evidence="1">The sequence shown here is derived from an EMBL/GenBank/DDBJ whole genome shotgun (WGS) entry which is preliminary data.</text>
</comment>
<name>A0A917QKF1_9NOCA</name>
<dbReference type="AlphaFoldDB" id="A0A917QKF1"/>
<evidence type="ECO:0000313" key="1">
    <source>
        <dbReference type="EMBL" id="GGK54837.1"/>
    </source>
</evidence>
<reference evidence="1" key="1">
    <citation type="journal article" date="2014" name="Int. J. Syst. Evol. Microbiol.">
        <title>Complete genome sequence of Corynebacterium casei LMG S-19264T (=DSM 44701T), isolated from a smear-ripened cheese.</title>
        <authorList>
            <consortium name="US DOE Joint Genome Institute (JGI-PGF)"/>
            <person name="Walter F."/>
            <person name="Albersmeier A."/>
            <person name="Kalinowski J."/>
            <person name="Ruckert C."/>
        </authorList>
    </citation>
    <scope>NUCLEOTIDE SEQUENCE</scope>
    <source>
        <strain evidence="1">CGMCC 4.7278</strain>
    </source>
</reference>
<reference evidence="1" key="2">
    <citation type="submission" date="2020-09" db="EMBL/GenBank/DDBJ databases">
        <authorList>
            <person name="Sun Q."/>
            <person name="Zhou Y."/>
        </authorList>
    </citation>
    <scope>NUCLEOTIDE SEQUENCE</scope>
    <source>
        <strain evidence="1">CGMCC 4.7278</strain>
    </source>
</reference>
<protein>
    <submittedName>
        <fullName evidence="1">Uncharacterized protein</fullName>
    </submittedName>
</protein>
<proteinExistence type="predicted"/>
<accession>A0A917QKF1</accession>